<name>A0A915JXX8_ROMCU</name>
<keyword evidence="1" id="KW-1185">Reference proteome</keyword>
<sequence length="62" mass="6677">MSCSCVRRGVIGEHGVWQGELQLLLRGMTREQFIECGRLVVGQIPVGGSSRYLAIGVGFGVL</sequence>
<dbReference type="WBParaSite" id="nRc.2.0.1.t31197-RA">
    <property type="protein sequence ID" value="nRc.2.0.1.t31197-RA"/>
    <property type="gene ID" value="nRc.2.0.1.g31197"/>
</dbReference>
<accession>A0A915JXX8</accession>
<evidence type="ECO:0000313" key="2">
    <source>
        <dbReference type="WBParaSite" id="nRc.2.0.1.t31197-RA"/>
    </source>
</evidence>
<dbReference type="Proteomes" id="UP000887565">
    <property type="component" value="Unplaced"/>
</dbReference>
<dbReference type="AlphaFoldDB" id="A0A915JXX8"/>
<proteinExistence type="predicted"/>
<organism evidence="1 2">
    <name type="scientific">Romanomermis culicivorax</name>
    <name type="common">Nematode worm</name>
    <dbReference type="NCBI Taxonomy" id="13658"/>
    <lineage>
        <taxon>Eukaryota</taxon>
        <taxon>Metazoa</taxon>
        <taxon>Ecdysozoa</taxon>
        <taxon>Nematoda</taxon>
        <taxon>Enoplea</taxon>
        <taxon>Dorylaimia</taxon>
        <taxon>Mermithida</taxon>
        <taxon>Mermithoidea</taxon>
        <taxon>Mermithidae</taxon>
        <taxon>Romanomermis</taxon>
    </lineage>
</organism>
<reference evidence="2" key="1">
    <citation type="submission" date="2022-11" db="UniProtKB">
        <authorList>
            <consortium name="WormBaseParasite"/>
        </authorList>
    </citation>
    <scope>IDENTIFICATION</scope>
</reference>
<protein>
    <submittedName>
        <fullName evidence="2">Uncharacterized protein</fullName>
    </submittedName>
</protein>
<evidence type="ECO:0000313" key="1">
    <source>
        <dbReference type="Proteomes" id="UP000887565"/>
    </source>
</evidence>